<organism evidence="5 6">
    <name type="scientific">Paenibacillus arenilitoris</name>
    <dbReference type="NCBI Taxonomy" id="2772299"/>
    <lineage>
        <taxon>Bacteria</taxon>
        <taxon>Bacillati</taxon>
        <taxon>Bacillota</taxon>
        <taxon>Bacilli</taxon>
        <taxon>Bacillales</taxon>
        <taxon>Paenibacillaceae</taxon>
        <taxon>Paenibacillus</taxon>
    </lineage>
</organism>
<sequence>MRKQLTYEAVYEEIKRRIRAGVWKPGDRLPTLEELTSELNVGISSVREAVRILHKQKILLVEQGRGTYVREELPAREVVDEHLHFLEQASWLQLAEARLVIEPELAALAADKATTAEADEIVRTAKRMQKKQQAGEDFLKEDLSFHRLIAKASHNEVLVNMIRVISDQLVDSRRLTMALPGMDEKAASFHALIAGAVASRNPQQARELMRLHIQDMIRELTGAVDGEASEERKDR</sequence>
<gene>
    <name evidence="5" type="ORF">IDH41_02450</name>
</gene>
<dbReference type="CDD" id="cd07377">
    <property type="entry name" value="WHTH_GntR"/>
    <property type="match status" value="1"/>
</dbReference>
<keyword evidence="6" id="KW-1185">Reference proteome</keyword>
<dbReference type="Proteomes" id="UP000632125">
    <property type="component" value="Unassembled WGS sequence"/>
</dbReference>
<dbReference type="SUPFAM" id="SSF46785">
    <property type="entry name" value="Winged helix' DNA-binding domain"/>
    <property type="match status" value="1"/>
</dbReference>
<evidence type="ECO:0000313" key="5">
    <source>
        <dbReference type="EMBL" id="MBD2867422.1"/>
    </source>
</evidence>
<dbReference type="GO" id="GO:0003700">
    <property type="term" value="F:DNA-binding transcription factor activity"/>
    <property type="evidence" value="ECO:0007669"/>
    <property type="project" value="InterPro"/>
</dbReference>
<dbReference type="PANTHER" id="PTHR43537">
    <property type="entry name" value="TRANSCRIPTIONAL REGULATOR, GNTR FAMILY"/>
    <property type="match status" value="1"/>
</dbReference>
<dbReference type="InterPro" id="IPR036390">
    <property type="entry name" value="WH_DNA-bd_sf"/>
</dbReference>
<reference evidence="5" key="1">
    <citation type="submission" date="2020-09" db="EMBL/GenBank/DDBJ databases">
        <title>A novel bacterium of genus Paenibacillus, isolated from South China Sea.</title>
        <authorList>
            <person name="Huang H."/>
            <person name="Mo K."/>
            <person name="Hu Y."/>
        </authorList>
    </citation>
    <scope>NUCLEOTIDE SEQUENCE</scope>
    <source>
        <strain evidence="5">IB182493</strain>
    </source>
</reference>
<keyword evidence="3" id="KW-0804">Transcription</keyword>
<dbReference type="PANTHER" id="PTHR43537:SF5">
    <property type="entry name" value="UXU OPERON TRANSCRIPTIONAL REGULATOR"/>
    <property type="match status" value="1"/>
</dbReference>
<dbReference type="InterPro" id="IPR000524">
    <property type="entry name" value="Tscrpt_reg_HTH_GntR"/>
</dbReference>
<evidence type="ECO:0000256" key="2">
    <source>
        <dbReference type="ARBA" id="ARBA00023125"/>
    </source>
</evidence>
<dbReference type="SMART" id="SM00345">
    <property type="entry name" value="HTH_GNTR"/>
    <property type="match status" value="1"/>
</dbReference>
<protein>
    <submittedName>
        <fullName evidence="5">FadR family transcriptional regulator</fullName>
    </submittedName>
</protein>
<keyword evidence="2" id="KW-0238">DNA-binding</keyword>
<dbReference type="InterPro" id="IPR008920">
    <property type="entry name" value="TF_FadR/GntR_C"/>
</dbReference>
<dbReference type="InterPro" id="IPR011711">
    <property type="entry name" value="GntR_C"/>
</dbReference>
<dbReference type="PROSITE" id="PS50949">
    <property type="entry name" value="HTH_GNTR"/>
    <property type="match status" value="1"/>
</dbReference>
<dbReference type="InterPro" id="IPR036388">
    <property type="entry name" value="WH-like_DNA-bd_sf"/>
</dbReference>
<name>A0A927H4I7_9BACL</name>
<dbReference type="SMART" id="SM00895">
    <property type="entry name" value="FCD"/>
    <property type="match status" value="1"/>
</dbReference>
<dbReference type="Gene3D" id="1.10.10.10">
    <property type="entry name" value="Winged helix-like DNA-binding domain superfamily/Winged helix DNA-binding domain"/>
    <property type="match status" value="1"/>
</dbReference>
<dbReference type="EMBL" id="JACXIY010000002">
    <property type="protein sequence ID" value="MBD2867422.1"/>
    <property type="molecule type" value="Genomic_DNA"/>
</dbReference>
<dbReference type="Pfam" id="PF00392">
    <property type="entry name" value="GntR"/>
    <property type="match status" value="1"/>
</dbReference>
<dbReference type="GO" id="GO:0003677">
    <property type="term" value="F:DNA binding"/>
    <property type="evidence" value="ECO:0007669"/>
    <property type="project" value="UniProtKB-KW"/>
</dbReference>
<dbReference type="SUPFAM" id="SSF48008">
    <property type="entry name" value="GntR ligand-binding domain-like"/>
    <property type="match status" value="1"/>
</dbReference>
<evidence type="ECO:0000259" key="4">
    <source>
        <dbReference type="PROSITE" id="PS50949"/>
    </source>
</evidence>
<proteinExistence type="predicted"/>
<feature type="domain" description="HTH gntR-type" evidence="4">
    <location>
        <begin position="4"/>
        <end position="72"/>
    </location>
</feature>
<dbReference type="Gene3D" id="1.20.120.530">
    <property type="entry name" value="GntR ligand-binding domain-like"/>
    <property type="match status" value="1"/>
</dbReference>
<keyword evidence="1" id="KW-0805">Transcription regulation</keyword>
<dbReference type="RefSeq" id="WP_190857954.1">
    <property type="nucleotide sequence ID" value="NZ_JACXIY010000002.1"/>
</dbReference>
<dbReference type="AlphaFoldDB" id="A0A927H4I7"/>
<evidence type="ECO:0000313" key="6">
    <source>
        <dbReference type="Proteomes" id="UP000632125"/>
    </source>
</evidence>
<accession>A0A927H4I7</accession>
<evidence type="ECO:0000256" key="3">
    <source>
        <dbReference type="ARBA" id="ARBA00023163"/>
    </source>
</evidence>
<evidence type="ECO:0000256" key="1">
    <source>
        <dbReference type="ARBA" id="ARBA00023015"/>
    </source>
</evidence>
<comment type="caution">
    <text evidence="5">The sequence shown here is derived from an EMBL/GenBank/DDBJ whole genome shotgun (WGS) entry which is preliminary data.</text>
</comment>
<dbReference type="Pfam" id="PF07729">
    <property type="entry name" value="FCD"/>
    <property type="match status" value="1"/>
</dbReference>